<dbReference type="EMBL" id="KJ019146">
    <property type="protein sequence ID" value="AIX42311.1"/>
    <property type="molecule type" value="Genomic_DNA"/>
</dbReference>
<accession>A0A0E3I8X7</accession>
<name>A0A0E3I8X7_9CAUD</name>
<evidence type="ECO:0000313" key="1">
    <source>
        <dbReference type="EMBL" id="AIX42311.1"/>
    </source>
</evidence>
<protein>
    <submittedName>
        <fullName evidence="1">Baseplate wedge protein</fullName>
    </submittedName>
</protein>
<reference evidence="1 2" key="1">
    <citation type="submission" date="2013-12" db="EMBL/GenBank/DDBJ databases">
        <title>Ecological redundancy of diverse viral populations within a natural community.</title>
        <authorList>
            <person name="Gregory A.C."/>
            <person name="LaButti K."/>
            <person name="Copeland A."/>
            <person name="Woyke T."/>
            <person name="Sullivan M.B."/>
        </authorList>
    </citation>
    <scope>NUCLEOTIDE SEQUENCE [LARGE SCALE GENOMIC DNA]</scope>
    <source>
        <strain evidence="1">Syn7803C16</strain>
    </source>
</reference>
<gene>
    <name evidence="1" type="ORF">Syn7803C16_92</name>
</gene>
<evidence type="ECO:0000313" key="2">
    <source>
        <dbReference type="Proteomes" id="UP000185295"/>
    </source>
</evidence>
<sequence>MTTTTPTSVTVGKGYFSTAEAYVWQGDVDDMGNEVNYDNLREDYGDVVHDILNTEECGEYVQPHDEFPYETRTFEEWVIEEFGPMSQTKPILIKSWVRRYATLITDDNWETYYSDDYGSGDWGADETLIYKGVIIPQSKREELANKVEFPHPYVGECDS</sequence>
<organism evidence="1 2">
    <name type="scientific">Synechococcus phage ACG-2014f</name>
    <dbReference type="NCBI Taxonomy" id="1493511"/>
    <lineage>
        <taxon>Viruses</taxon>
        <taxon>Duplodnaviria</taxon>
        <taxon>Heunggongvirae</taxon>
        <taxon>Uroviricota</taxon>
        <taxon>Caudoviricetes</taxon>
        <taxon>Pantevenvirales</taxon>
        <taxon>Kyanoviridae</taxon>
        <taxon>Atlauavirus</taxon>
        <taxon>Atlauavirus tusconc8</taxon>
    </lineage>
</organism>
<dbReference type="Proteomes" id="UP000185295">
    <property type="component" value="Segment"/>
</dbReference>
<proteinExistence type="predicted"/>